<organism evidence="2 3">
    <name type="scientific">Puccinia striiformis</name>
    <dbReference type="NCBI Taxonomy" id="27350"/>
    <lineage>
        <taxon>Eukaryota</taxon>
        <taxon>Fungi</taxon>
        <taxon>Dikarya</taxon>
        <taxon>Basidiomycota</taxon>
        <taxon>Pucciniomycotina</taxon>
        <taxon>Pucciniomycetes</taxon>
        <taxon>Pucciniales</taxon>
        <taxon>Pucciniaceae</taxon>
        <taxon>Puccinia</taxon>
    </lineage>
</organism>
<sequence length="586" mass="65040">MVSDRELRISDPADPQQWGGPCRPVFSGPEVKQMTEFEKLTLVCSNHNKPPEFLSHGIALGPIIGIPMEDQIARGISNYLPHMDSHFLNDSSGLHNGVSDRDHPNLSDRGLYDTDPNQNTSNGPGTSLPSNYLSHMDSHPLNDSPGLHTGVSDENHLNLPDQGLYNTNQNGHTSDHQGSLPPRSHLNQQDHHHQSQYPSANLSQHPNNGVSRDPSNPIILTVIMPDPGSQALQSNAGGGIGPIRGSPATPVHPRLPYSRFEGQRLTQDHTSTPSNRSLFSNRHPPYIQNIVKGLRDHGDNAEELTQIAQPLFQIPKEEQWPAAIVLVLTSLQQRTGGSLPSKTPELSGSDPLKSFIGITVRQILLEPKLDQYSRGDSKTKKGPNAKTPYTLVKEALDTQDSQWLAQNLSVQWRDNTDDIEKVNKIIGAKLKADKNSLAAIIKENLDSTDAVEPLDQLVTQVYSQLTSRFKDARGKKIVNNQHITKPAKARLGYLRFQIHLNNLLIIKNKGTKITTPSFWNQINKDLAYRPCKTEAYQFAFANLVFLKDRKVWDGQKRASDVTAEEAALPTEEDIEAELQRINSNQL</sequence>
<dbReference type="VEuPathDB" id="FungiDB:PSHT_12821"/>
<keyword evidence="3" id="KW-1185">Reference proteome</keyword>
<reference evidence="2 3" key="1">
    <citation type="submission" date="2017-12" db="EMBL/GenBank/DDBJ databases">
        <title>Gene loss provides genomic basis for host adaptation in cereal stripe rust fungi.</title>
        <authorList>
            <person name="Xia C."/>
        </authorList>
    </citation>
    <scope>NUCLEOTIDE SEQUENCE [LARGE SCALE GENOMIC DNA]</scope>
    <source>
        <strain evidence="2 3">93TX-2</strain>
    </source>
</reference>
<dbReference type="Proteomes" id="UP000238274">
    <property type="component" value="Unassembled WGS sequence"/>
</dbReference>
<feature type="region of interest" description="Disordered" evidence="1">
    <location>
        <begin position="91"/>
        <end position="218"/>
    </location>
</feature>
<reference evidence="3" key="2">
    <citation type="journal article" date="2018" name="BMC Genomics">
        <title>Genomic insights into host adaptation between the wheat stripe rust pathogen (Puccinia striiformis f. sp. tritici) and the barley stripe rust pathogen (Puccinia striiformis f. sp. hordei).</title>
        <authorList>
            <person name="Xia C."/>
            <person name="Wang M."/>
            <person name="Yin C."/>
            <person name="Cornejo O.E."/>
            <person name="Hulbert S.H."/>
            <person name="Chen X."/>
        </authorList>
    </citation>
    <scope>NUCLEOTIDE SEQUENCE [LARGE SCALE GENOMIC DNA]</scope>
    <source>
        <strain evidence="3">93TX-2</strain>
    </source>
</reference>
<reference evidence="3" key="3">
    <citation type="journal article" date="2018" name="Mol. Plant Microbe Interact.">
        <title>Genome sequence resources for the wheat stripe rust pathogen (Puccinia striiformis f. sp. tritici) and the barley stripe rust pathogen (Puccinia striiformis f. sp. hordei).</title>
        <authorList>
            <person name="Xia C."/>
            <person name="Wang M."/>
            <person name="Yin C."/>
            <person name="Cornejo O.E."/>
            <person name="Hulbert S.H."/>
            <person name="Chen X."/>
        </authorList>
    </citation>
    <scope>NUCLEOTIDE SEQUENCE [LARGE SCALE GENOMIC DNA]</scope>
    <source>
        <strain evidence="3">93TX-2</strain>
    </source>
</reference>
<evidence type="ECO:0000313" key="3">
    <source>
        <dbReference type="Proteomes" id="UP000238274"/>
    </source>
</evidence>
<gene>
    <name evidence="2" type="ORF">PSHT_12821</name>
</gene>
<protein>
    <submittedName>
        <fullName evidence="2">Uncharacterized protein</fullName>
    </submittedName>
</protein>
<dbReference type="EMBL" id="PKSM01000243">
    <property type="protein sequence ID" value="POW00825.1"/>
    <property type="molecule type" value="Genomic_DNA"/>
</dbReference>
<evidence type="ECO:0000256" key="1">
    <source>
        <dbReference type="SAM" id="MobiDB-lite"/>
    </source>
</evidence>
<dbReference type="AlphaFoldDB" id="A0A2S4UUM6"/>
<evidence type="ECO:0000313" key="2">
    <source>
        <dbReference type="EMBL" id="POW00825.1"/>
    </source>
</evidence>
<feature type="compositionally biased region" description="Polar residues" evidence="1">
    <location>
        <begin position="195"/>
        <end position="214"/>
    </location>
</feature>
<feature type="compositionally biased region" description="Basic and acidic residues" evidence="1">
    <location>
        <begin position="98"/>
        <end position="112"/>
    </location>
</feature>
<proteinExistence type="predicted"/>
<dbReference type="VEuPathDB" id="FungiDB:PSTT_15456"/>
<dbReference type="OrthoDB" id="2500287at2759"/>
<feature type="compositionally biased region" description="Polar residues" evidence="1">
    <location>
        <begin position="115"/>
        <end position="133"/>
    </location>
</feature>
<name>A0A2S4UUM6_9BASI</name>
<comment type="caution">
    <text evidence="2">The sequence shown here is derived from an EMBL/GenBank/DDBJ whole genome shotgun (WGS) entry which is preliminary data.</text>
</comment>
<accession>A0A2S4UUM6</accession>